<keyword evidence="3" id="KW-1185">Reference proteome</keyword>
<feature type="compositionally biased region" description="Basic and acidic residues" evidence="1">
    <location>
        <begin position="59"/>
        <end position="75"/>
    </location>
</feature>
<accession>A0A1B8A608</accession>
<dbReference type="AlphaFoldDB" id="A0A1B8A608"/>
<feature type="region of interest" description="Disordered" evidence="1">
    <location>
        <begin position="50"/>
        <end position="89"/>
    </location>
</feature>
<comment type="caution">
    <text evidence="2">The sequence shown here is derived from an EMBL/GenBank/DDBJ whole genome shotgun (WGS) entry which is preliminary data.</text>
</comment>
<evidence type="ECO:0000313" key="3">
    <source>
        <dbReference type="Proteomes" id="UP000091967"/>
    </source>
</evidence>
<reference evidence="2 3" key="1">
    <citation type="submission" date="2016-06" db="EMBL/GenBank/DDBJ databases">
        <title>Living apart together: crosstalk between the core and supernumerary genomes in a fungal plant pathogen.</title>
        <authorList>
            <person name="Vanheule A."/>
            <person name="Audenaert K."/>
            <person name="Warris S."/>
            <person name="Van De Geest H."/>
            <person name="Schijlen E."/>
            <person name="Hofte M."/>
            <person name="De Saeger S."/>
            <person name="Haesaert G."/>
            <person name="Waalwijk C."/>
            <person name="Van Der Lee T."/>
        </authorList>
    </citation>
    <scope>NUCLEOTIDE SEQUENCE [LARGE SCALE GENOMIC DNA]</scope>
    <source>
        <strain evidence="2 3">2516</strain>
    </source>
</reference>
<dbReference type="Proteomes" id="UP000091967">
    <property type="component" value="Unassembled WGS sequence"/>
</dbReference>
<feature type="region of interest" description="Disordered" evidence="1">
    <location>
        <begin position="1"/>
        <end position="25"/>
    </location>
</feature>
<sequence>MVQLRVTGKAASKRRKTRHIPDTKKAEDLVQQRNRKLIDDETTQIISKRQTWQGGWTRSHTERESTEASEDRISQDKIGLLTNPEPLSGIPAQDCGRYDNEAASRNHQCGITGATEAVEYQYRPLEDNGSDSVLILLNLCVSSACITCLKF</sequence>
<name>A0A1B8A608_FUSPO</name>
<dbReference type="EMBL" id="LYXU01000120">
    <property type="protein sequence ID" value="OBS15904.1"/>
    <property type="molecule type" value="Genomic_DNA"/>
</dbReference>
<evidence type="ECO:0000256" key="1">
    <source>
        <dbReference type="SAM" id="MobiDB-lite"/>
    </source>
</evidence>
<protein>
    <submittedName>
        <fullName evidence="2">Uncharacterized protein</fullName>
    </submittedName>
</protein>
<proteinExistence type="predicted"/>
<evidence type="ECO:0000313" key="2">
    <source>
        <dbReference type="EMBL" id="OBS15904.1"/>
    </source>
</evidence>
<gene>
    <name evidence="2" type="ORF">FPOA_13319</name>
</gene>
<organism evidence="2 3">
    <name type="scientific">Fusarium poae</name>
    <dbReference type="NCBI Taxonomy" id="36050"/>
    <lineage>
        <taxon>Eukaryota</taxon>
        <taxon>Fungi</taxon>
        <taxon>Dikarya</taxon>
        <taxon>Ascomycota</taxon>
        <taxon>Pezizomycotina</taxon>
        <taxon>Sordariomycetes</taxon>
        <taxon>Hypocreomycetidae</taxon>
        <taxon>Hypocreales</taxon>
        <taxon>Nectriaceae</taxon>
        <taxon>Fusarium</taxon>
    </lineage>
</organism>